<dbReference type="UniPathway" id="UPA00232"/>
<dbReference type="InterPro" id="IPR010233">
    <property type="entry name" value="UbiG_MeTrfase"/>
</dbReference>
<keyword evidence="4 5" id="KW-0949">S-adenosyl-L-methionine</keyword>
<dbReference type="GO" id="GO:0010420">
    <property type="term" value="F:polyprenyldihydroxybenzoate methyltransferase activity"/>
    <property type="evidence" value="ECO:0007669"/>
    <property type="project" value="InterPro"/>
</dbReference>
<keyword evidence="6" id="KW-0830">Ubiquinone</keyword>
<dbReference type="EMBL" id="CP006745">
    <property type="protein sequence ID" value="AHC73323.1"/>
    <property type="molecule type" value="Genomic_DNA"/>
</dbReference>
<reference evidence="6 7" key="1">
    <citation type="journal article" date="2013" name="PLoS ONE">
        <title>Bacterial endosymbiosis in a chordate host: long-term co-evolution and conservation of secondary metabolism.</title>
        <authorList>
            <person name="Kwan J.C."/>
            <person name="Schmidt E.W."/>
        </authorList>
    </citation>
    <scope>NUCLEOTIDE SEQUENCE [LARGE SCALE GENOMIC DNA]</scope>
    <source>
        <strain evidence="7">faulkneri L5</strain>
    </source>
</reference>
<dbReference type="Proteomes" id="UP000018700">
    <property type="component" value="Chromosome"/>
</dbReference>
<dbReference type="GO" id="GO:0032259">
    <property type="term" value="P:methylation"/>
    <property type="evidence" value="ECO:0007669"/>
    <property type="project" value="UniProtKB-KW"/>
</dbReference>
<dbReference type="CDD" id="cd02440">
    <property type="entry name" value="AdoMet_MTases"/>
    <property type="match status" value="1"/>
</dbReference>
<dbReference type="KEGG" id="efk:P856_82"/>
<sequence length="289" mass="32256">MDKFIMLRSLFRLITKAQSNQASLNTTVHNTSDIDVINNFAKIAEQWWNPEKEHWLLHCLVPVRMQLIRDCLAPVGKNTSKIQALAGLKVLDVGCGGGLLSEPMARLGAKVTGIDPDSAGISVAIDHALNMGLNIDYQIAAPENLVEKDQYFDAVIASEVIEHVSAKSLFLNALASLLKPGGIIIITTINRTFRSYIQAIVGAEYILRWIPPGTHRWNNFLTPSELTAMLKTISFDVNPALGFIFKPIEKTFTISTNLQMNYALIARKKINHELKEPKINSRERFFLTT</sequence>
<dbReference type="AlphaFoldDB" id="V9TUF9"/>
<evidence type="ECO:0000256" key="3">
    <source>
        <dbReference type="ARBA" id="ARBA00022688"/>
    </source>
</evidence>
<feature type="binding site" evidence="5">
    <location>
        <position position="115"/>
    </location>
    <ligand>
        <name>S-adenosyl-L-methionine</name>
        <dbReference type="ChEBI" id="CHEBI:59789"/>
    </ligand>
</feature>
<dbReference type="SUPFAM" id="SSF53335">
    <property type="entry name" value="S-adenosyl-L-methionine-dependent methyltransferases"/>
    <property type="match status" value="1"/>
</dbReference>
<feature type="binding site" evidence="5">
    <location>
        <position position="158"/>
    </location>
    <ligand>
        <name>S-adenosyl-L-methionine</name>
        <dbReference type="ChEBI" id="CHEBI:59789"/>
    </ligand>
</feature>
<comment type="similarity">
    <text evidence="5">Belongs to the methyltransferase superfamily. UbiG/COQ3 family.</text>
</comment>
<comment type="function">
    <text evidence="5">O-methyltransferase that catalyzes the 2 O-methylation steps in the ubiquinone biosynthetic pathway.</text>
</comment>
<protein>
    <recommendedName>
        <fullName evidence="5">Ubiquinone biosynthesis O-methyltransferase</fullName>
    </recommendedName>
    <alternativeName>
        <fullName evidence="5">2-polyprenyl-6-hydroxyphenol methylase</fullName>
        <ecNumber evidence="5">2.1.1.222</ecNumber>
    </alternativeName>
    <alternativeName>
        <fullName evidence="5">3-demethylubiquinone 3-O-methyltransferase</fullName>
        <ecNumber evidence="5">2.1.1.64</ecNumber>
    </alternativeName>
</protein>
<keyword evidence="3 5" id="KW-0831">Ubiquinone biosynthesis</keyword>
<dbReference type="PANTHER" id="PTHR43464">
    <property type="entry name" value="METHYLTRANSFERASE"/>
    <property type="match status" value="1"/>
</dbReference>
<comment type="catalytic activity">
    <reaction evidence="5">
        <text>a 3-(all-trans-polyprenyl)benzene-1,2-diol + S-adenosyl-L-methionine = a 2-methoxy-6-(all-trans-polyprenyl)phenol + S-adenosyl-L-homocysteine + H(+)</text>
        <dbReference type="Rhea" id="RHEA:31411"/>
        <dbReference type="Rhea" id="RHEA-COMP:9550"/>
        <dbReference type="Rhea" id="RHEA-COMP:9551"/>
        <dbReference type="ChEBI" id="CHEBI:15378"/>
        <dbReference type="ChEBI" id="CHEBI:57856"/>
        <dbReference type="ChEBI" id="CHEBI:59789"/>
        <dbReference type="ChEBI" id="CHEBI:62729"/>
        <dbReference type="ChEBI" id="CHEBI:62731"/>
        <dbReference type="EC" id="2.1.1.222"/>
    </reaction>
</comment>
<keyword evidence="1 5" id="KW-0489">Methyltransferase</keyword>
<dbReference type="STRING" id="1401328.P856_82"/>
<dbReference type="Pfam" id="PF13489">
    <property type="entry name" value="Methyltransf_23"/>
    <property type="match status" value="1"/>
</dbReference>
<dbReference type="HAMAP" id="MF_00472">
    <property type="entry name" value="UbiG"/>
    <property type="match status" value="1"/>
</dbReference>
<dbReference type="HOGENOM" id="CLU_042432_0_0_5"/>
<proteinExistence type="inferred from homology"/>
<keyword evidence="2 5" id="KW-0808">Transferase</keyword>
<comment type="catalytic activity">
    <reaction evidence="5">
        <text>a 3-demethylubiquinol + S-adenosyl-L-methionine = a ubiquinol + S-adenosyl-L-homocysteine + H(+)</text>
        <dbReference type="Rhea" id="RHEA:44380"/>
        <dbReference type="Rhea" id="RHEA-COMP:9566"/>
        <dbReference type="Rhea" id="RHEA-COMP:10914"/>
        <dbReference type="ChEBI" id="CHEBI:15378"/>
        <dbReference type="ChEBI" id="CHEBI:17976"/>
        <dbReference type="ChEBI" id="CHEBI:57856"/>
        <dbReference type="ChEBI" id="CHEBI:59789"/>
        <dbReference type="ChEBI" id="CHEBI:84422"/>
        <dbReference type="EC" id="2.1.1.64"/>
    </reaction>
</comment>
<dbReference type="PATRIC" id="fig|1401328.3.peg.76"/>
<evidence type="ECO:0000313" key="7">
    <source>
        <dbReference type="Proteomes" id="UP000018700"/>
    </source>
</evidence>
<dbReference type="GO" id="GO:0061542">
    <property type="term" value="F:3-demethylubiquinol 3-O-methyltransferase activity"/>
    <property type="evidence" value="ECO:0007669"/>
    <property type="project" value="UniProtKB-UniRule"/>
</dbReference>
<evidence type="ECO:0000256" key="5">
    <source>
        <dbReference type="HAMAP-Rule" id="MF_00472"/>
    </source>
</evidence>
<evidence type="ECO:0000256" key="2">
    <source>
        <dbReference type="ARBA" id="ARBA00022679"/>
    </source>
</evidence>
<dbReference type="eggNOG" id="COG2227">
    <property type="taxonomic scope" value="Bacteria"/>
</dbReference>
<feature type="binding site" evidence="5">
    <location>
        <position position="94"/>
    </location>
    <ligand>
        <name>S-adenosyl-L-methionine</name>
        <dbReference type="ChEBI" id="CHEBI:59789"/>
    </ligand>
</feature>
<keyword evidence="7" id="KW-1185">Reference proteome</keyword>
<dbReference type="EC" id="2.1.1.64" evidence="5"/>
<comment type="pathway">
    <text evidence="5">Cofactor biosynthesis; ubiquinone biosynthesis.</text>
</comment>
<organism evidence="6 7">
    <name type="scientific">Candidatus Endolissoclinum faulkneri L5</name>
    <dbReference type="NCBI Taxonomy" id="1401328"/>
    <lineage>
        <taxon>Bacteria</taxon>
        <taxon>Pseudomonadati</taxon>
        <taxon>Pseudomonadota</taxon>
        <taxon>Alphaproteobacteria</taxon>
        <taxon>Rhodospirillales</taxon>
        <taxon>Rhodospirillaceae</taxon>
        <taxon>Candidatus Endolissoclinum</taxon>
    </lineage>
</organism>
<accession>V9TUF9</accession>
<feature type="binding site" evidence="5">
    <location>
        <position position="64"/>
    </location>
    <ligand>
        <name>S-adenosyl-L-methionine</name>
        <dbReference type="ChEBI" id="CHEBI:59789"/>
    </ligand>
</feature>
<gene>
    <name evidence="5 6" type="primary">ubiG</name>
    <name evidence="6" type="ORF">P856_82</name>
</gene>
<dbReference type="PANTHER" id="PTHR43464:SF19">
    <property type="entry name" value="UBIQUINONE BIOSYNTHESIS O-METHYLTRANSFERASE, MITOCHONDRIAL"/>
    <property type="match status" value="1"/>
</dbReference>
<evidence type="ECO:0000256" key="1">
    <source>
        <dbReference type="ARBA" id="ARBA00022603"/>
    </source>
</evidence>
<dbReference type="EC" id="2.1.1.222" evidence="5"/>
<evidence type="ECO:0000313" key="6">
    <source>
        <dbReference type="EMBL" id="AHC73323.1"/>
    </source>
</evidence>
<dbReference type="InterPro" id="IPR029063">
    <property type="entry name" value="SAM-dependent_MTases_sf"/>
</dbReference>
<evidence type="ECO:0000256" key="4">
    <source>
        <dbReference type="ARBA" id="ARBA00022691"/>
    </source>
</evidence>
<dbReference type="Gene3D" id="3.40.50.150">
    <property type="entry name" value="Vaccinia Virus protein VP39"/>
    <property type="match status" value="1"/>
</dbReference>
<name>V9TUF9_9PROT</name>
<dbReference type="NCBIfam" id="TIGR01983">
    <property type="entry name" value="UbiG"/>
    <property type="match status" value="1"/>
</dbReference>
<dbReference type="GO" id="GO:0102208">
    <property type="term" value="F:2-polyprenyl-6-hydroxyphenol methylase activity"/>
    <property type="evidence" value="ECO:0007669"/>
    <property type="project" value="UniProtKB-EC"/>
</dbReference>